<dbReference type="Pfam" id="PF11993">
    <property type="entry name" value="VC2046"/>
    <property type="match status" value="1"/>
</dbReference>
<reference evidence="1" key="1">
    <citation type="submission" date="2022-07" db="EMBL/GenBank/DDBJ databases">
        <authorList>
            <person name="Criscuolo A."/>
        </authorList>
    </citation>
    <scope>NUCLEOTIDE SEQUENCE</scope>
    <source>
        <strain evidence="1">CIP103197</strain>
    </source>
</reference>
<protein>
    <recommendedName>
        <fullName evidence="3">QueD like 2</fullName>
    </recommendedName>
</protein>
<accession>A0A9W4W3E0</accession>
<dbReference type="InterPro" id="IPR021879">
    <property type="entry name" value="VC2046_fam"/>
</dbReference>
<sequence>MQIGDLLITESQLKTKLNESVHENRRGEFALLLAMLSHDTLDFSEFHLPKSDTKHYQANEDALRKQFGAGPKQPLAPDTFNMLIGKNNTELLAKMGSAVGMSDIKLTQCLKPEPFNIRDDKKHIPLTVIDNCELAVRRRIKNTNTELSNPQMDAVAFYDDLQNEAIHQPLHLFSA</sequence>
<gene>
    <name evidence="1" type="ORF">PSEHALCIP103_01435</name>
</gene>
<dbReference type="RefSeq" id="WP_262976474.1">
    <property type="nucleotide sequence ID" value="NZ_CAMAPB010000016.1"/>
</dbReference>
<dbReference type="AlphaFoldDB" id="A0A9W4W3E0"/>
<organism evidence="1 2">
    <name type="scientific">Pseudoalteromonas haloplanktis</name>
    <name type="common">Alteromonas haloplanktis</name>
    <dbReference type="NCBI Taxonomy" id="228"/>
    <lineage>
        <taxon>Bacteria</taxon>
        <taxon>Pseudomonadati</taxon>
        <taxon>Pseudomonadota</taxon>
        <taxon>Gammaproteobacteria</taxon>
        <taxon>Alteromonadales</taxon>
        <taxon>Pseudoalteromonadaceae</taxon>
        <taxon>Pseudoalteromonas</taxon>
    </lineage>
</organism>
<name>A0A9W4W3E0_PSEHA</name>
<evidence type="ECO:0000313" key="1">
    <source>
        <dbReference type="EMBL" id="CAH9056344.1"/>
    </source>
</evidence>
<comment type="caution">
    <text evidence="1">The sequence shown here is derived from an EMBL/GenBank/DDBJ whole genome shotgun (WGS) entry which is preliminary data.</text>
</comment>
<evidence type="ECO:0000313" key="2">
    <source>
        <dbReference type="Proteomes" id="UP001152447"/>
    </source>
</evidence>
<evidence type="ECO:0008006" key="3">
    <source>
        <dbReference type="Google" id="ProtNLM"/>
    </source>
</evidence>
<dbReference type="EMBL" id="CAMAPB010000016">
    <property type="protein sequence ID" value="CAH9056344.1"/>
    <property type="molecule type" value="Genomic_DNA"/>
</dbReference>
<dbReference type="Proteomes" id="UP001152447">
    <property type="component" value="Unassembled WGS sequence"/>
</dbReference>
<keyword evidence="2" id="KW-1185">Reference proteome</keyword>
<proteinExistence type="predicted"/>